<evidence type="ECO:0000256" key="5">
    <source>
        <dbReference type="ARBA" id="ARBA00022801"/>
    </source>
</evidence>
<keyword evidence="9" id="KW-0472">Membrane</keyword>
<feature type="domain" description="FHA" evidence="10">
    <location>
        <begin position="266"/>
        <end position="317"/>
    </location>
</feature>
<comment type="cofactor">
    <cofactor evidence="2">
        <name>Mg(2+)</name>
        <dbReference type="ChEBI" id="CHEBI:18420"/>
    </cofactor>
</comment>
<keyword evidence="5" id="KW-0378">Hydrolase</keyword>
<dbReference type="CDD" id="cd00143">
    <property type="entry name" value="PP2Cc"/>
    <property type="match status" value="1"/>
</dbReference>
<evidence type="ECO:0000256" key="1">
    <source>
        <dbReference type="ARBA" id="ARBA00001936"/>
    </source>
</evidence>
<dbReference type="InterPro" id="IPR000253">
    <property type="entry name" value="FHA_dom"/>
</dbReference>
<keyword evidence="6" id="KW-0460">Magnesium</keyword>
<keyword evidence="7" id="KW-0904">Protein phosphatase</keyword>
<dbReference type="AlphaFoldDB" id="A0AAV6KQH0"/>
<dbReference type="GO" id="GO:0004722">
    <property type="term" value="F:protein serine/threonine phosphatase activity"/>
    <property type="evidence" value="ECO:0007669"/>
    <property type="project" value="UniProtKB-EC"/>
</dbReference>
<protein>
    <recommendedName>
        <fullName evidence="3">protein-serine/threonine phosphatase</fullName>
        <ecNumber evidence="3">3.1.3.16</ecNumber>
    </recommendedName>
</protein>
<keyword evidence="13" id="KW-1185">Reference proteome</keyword>
<evidence type="ECO:0000259" key="10">
    <source>
        <dbReference type="PROSITE" id="PS50006"/>
    </source>
</evidence>
<comment type="cofactor">
    <cofactor evidence="1">
        <name>Mn(2+)</name>
        <dbReference type="ChEBI" id="CHEBI:29035"/>
    </cofactor>
</comment>
<dbReference type="SUPFAM" id="SSF49879">
    <property type="entry name" value="SMAD/FHA domain"/>
    <property type="match status" value="1"/>
</dbReference>
<dbReference type="InterPro" id="IPR036457">
    <property type="entry name" value="PPM-type-like_dom_sf"/>
</dbReference>
<evidence type="ECO:0000256" key="3">
    <source>
        <dbReference type="ARBA" id="ARBA00013081"/>
    </source>
</evidence>
<proteinExistence type="predicted"/>
<evidence type="ECO:0000313" key="13">
    <source>
        <dbReference type="Proteomes" id="UP000823749"/>
    </source>
</evidence>
<dbReference type="Pfam" id="PF00498">
    <property type="entry name" value="FHA"/>
    <property type="match status" value="1"/>
</dbReference>
<dbReference type="InterPro" id="IPR001932">
    <property type="entry name" value="PPM-type_phosphatase-like_dom"/>
</dbReference>
<evidence type="ECO:0000256" key="8">
    <source>
        <dbReference type="ARBA" id="ARBA00023211"/>
    </source>
</evidence>
<keyword evidence="9" id="KW-1133">Transmembrane helix</keyword>
<evidence type="ECO:0000256" key="4">
    <source>
        <dbReference type="ARBA" id="ARBA00022723"/>
    </source>
</evidence>
<dbReference type="EMBL" id="JACTNZ010000004">
    <property type="protein sequence ID" value="KAG5554760.1"/>
    <property type="molecule type" value="Genomic_DNA"/>
</dbReference>
<dbReference type="Proteomes" id="UP000823749">
    <property type="component" value="Chromosome 4"/>
</dbReference>
<organism evidence="12 13">
    <name type="scientific">Rhododendron griersonianum</name>
    <dbReference type="NCBI Taxonomy" id="479676"/>
    <lineage>
        <taxon>Eukaryota</taxon>
        <taxon>Viridiplantae</taxon>
        <taxon>Streptophyta</taxon>
        <taxon>Embryophyta</taxon>
        <taxon>Tracheophyta</taxon>
        <taxon>Spermatophyta</taxon>
        <taxon>Magnoliopsida</taxon>
        <taxon>eudicotyledons</taxon>
        <taxon>Gunneridae</taxon>
        <taxon>Pentapetalae</taxon>
        <taxon>asterids</taxon>
        <taxon>Ericales</taxon>
        <taxon>Ericaceae</taxon>
        <taxon>Ericoideae</taxon>
        <taxon>Rhodoreae</taxon>
        <taxon>Rhododendron</taxon>
    </lineage>
</organism>
<keyword evidence="4" id="KW-0479">Metal-binding</keyword>
<reference evidence="12" key="1">
    <citation type="submission" date="2020-08" db="EMBL/GenBank/DDBJ databases">
        <title>Plant Genome Project.</title>
        <authorList>
            <person name="Zhang R.-G."/>
        </authorList>
    </citation>
    <scope>NUCLEOTIDE SEQUENCE</scope>
    <source>
        <strain evidence="12">WSP0</strain>
        <tissue evidence="12">Leaf</tissue>
    </source>
</reference>
<dbReference type="SMART" id="SM00332">
    <property type="entry name" value="PP2Cc"/>
    <property type="match status" value="1"/>
</dbReference>
<dbReference type="InterPro" id="IPR000222">
    <property type="entry name" value="PP2C_BS"/>
</dbReference>
<evidence type="ECO:0000313" key="12">
    <source>
        <dbReference type="EMBL" id="KAG5554760.1"/>
    </source>
</evidence>
<feature type="transmembrane region" description="Helical" evidence="9">
    <location>
        <begin position="47"/>
        <end position="67"/>
    </location>
</feature>
<sequence>MLYATISRRVLLAILQGTGPSLSLSLSLSSHGLPMVKAMMMVETSIVVVVGGLLMLLLILLLILLACKPWRLFHLSRTSRTRTIKSPMMLVSLSDFSLHGIGELVAYSVVHIDVKFCQDEEMPKVDDIERPLVSEDLNFVQHQINDFANSSQTHGVSRKQRLPPVAPQLTQSGSFVLDVIPDHSEDILIGQTLRRSLVTQRVIDEQKYVRDEELGHDVQFYPGSDSLREFLPKGHAGSTLTLEVLSGLSRGLRCSIQSTSTSNLPLTLGRVAPSDLLLKDSEVSGKHALINWNLNKLKWEVVDMGSLNGTLLNSQAIHQQDSESRHWGHPTELANGDIITLGTSTKILVKILSQSECLIPFGVGLASDPMAVRRGGKKLPMEDVCYYRWPLPGAEQFGLFGICDGHGGAGAATSASKILPEMVTSILSDSFRKERVLSQCDASDVLRDAFLQTEACMNHHYEGCTATVLLAWADGLGDFFAQCANVGDSACVMNIDGKQIKMTEDHRITSNSERLRMQEIGEPLKDGETRLCGLNLGRMLGDKFLKQQDARFSSDPYISPVVCIHQASRGFALLARIPLLLTWKYLELELSVSFTCWQCDCGCSDGFWDVVNLKKAIQLVQQARERHAPDTENPAEMIANFLLNEARTQRTKDNTSIIFLDFDTINRDPPCKLDP</sequence>
<evidence type="ECO:0000259" key="11">
    <source>
        <dbReference type="PROSITE" id="PS51746"/>
    </source>
</evidence>
<dbReference type="PANTHER" id="PTHR13832">
    <property type="entry name" value="PROTEIN PHOSPHATASE 2C"/>
    <property type="match status" value="1"/>
</dbReference>
<dbReference type="PROSITE" id="PS50006">
    <property type="entry name" value="FHA_DOMAIN"/>
    <property type="match status" value="1"/>
</dbReference>
<evidence type="ECO:0000256" key="6">
    <source>
        <dbReference type="ARBA" id="ARBA00022842"/>
    </source>
</evidence>
<dbReference type="PANTHER" id="PTHR13832:SF643">
    <property type="entry name" value="PROTEIN PHOSPHATASE 2C-RELATED"/>
    <property type="match status" value="1"/>
</dbReference>
<name>A0AAV6KQH0_9ERIC</name>
<keyword evidence="9" id="KW-0812">Transmembrane</keyword>
<accession>A0AAV6KQH0</accession>
<dbReference type="Pfam" id="PF00481">
    <property type="entry name" value="PP2C"/>
    <property type="match status" value="2"/>
</dbReference>
<evidence type="ECO:0000256" key="2">
    <source>
        <dbReference type="ARBA" id="ARBA00001946"/>
    </source>
</evidence>
<keyword evidence="8" id="KW-0464">Manganese</keyword>
<dbReference type="InterPro" id="IPR015655">
    <property type="entry name" value="PP2C"/>
</dbReference>
<dbReference type="InterPro" id="IPR008984">
    <property type="entry name" value="SMAD_FHA_dom_sf"/>
</dbReference>
<feature type="domain" description="PPM-type phosphatase" evidence="11">
    <location>
        <begin position="362"/>
        <end position="662"/>
    </location>
</feature>
<dbReference type="PROSITE" id="PS01032">
    <property type="entry name" value="PPM_1"/>
    <property type="match status" value="1"/>
</dbReference>
<dbReference type="Gene3D" id="3.60.40.10">
    <property type="entry name" value="PPM-type phosphatase domain"/>
    <property type="match status" value="1"/>
</dbReference>
<dbReference type="GO" id="GO:0046872">
    <property type="term" value="F:metal ion binding"/>
    <property type="evidence" value="ECO:0007669"/>
    <property type="project" value="UniProtKB-KW"/>
</dbReference>
<gene>
    <name evidence="12" type="ORF">RHGRI_012350</name>
</gene>
<evidence type="ECO:0000256" key="7">
    <source>
        <dbReference type="ARBA" id="ARBA00022912"/>
    </source>
</evidence>
<dbReference type="PROSITE" id="PS51746">
    <property type="entry name" value="PPM_2"/>
    <property type="match status" value="1"/>
</dbReference>
<dbReference type="FunFam" id="2.60.200.20:FF:000035">
    <property type="entry name" value="Protein phosphatase 2C 70"/>
    <property type="match status" value="1"/>
</dbReference>
<dbReference type="Gene3D" id="2.60.200.20">
    <property type="match status" value="1"/>
</dbReference>
<dbReference type="CDD" id="cd22678">
    <property type="entry name" value="FHA_PP2C70-like"/>
    <property type="match status" value="1"/>
</dbReference>
<evidence type="ECO:0000256" key="9">
    <source>
        <dbReference type="SAM" id="Phobius"/>
    </source>
</evidence>
<comment type="caution">
    <text evidence="12">The sequence shown here is derived from an EMBL/GenBank/DDBJ whole genome shotgun (WGS) entry which is preliminary data.</text>
</comment>
<dbReference type="SUPFAM" id="SSF81606">
    <property type="entry name" value="PP2C-like"/>
    <property type="match status" value="1"/>
</dbReference>
<dbReference type="SMART" id="SM00240">
    <property type="entry name" value="FHA"/>
    <property type="match status" value="1"/>
</dbReference>
<dbReference type="EC" id="3.1.3.16" evidence="3"/>